<name>A0A1V8M503_9GAMM</name>
<protein>
    <submittedName>
        <fullName evidence="2">Methyltransferase type 11</fullName>
    </submittedName>
</protein>
<dbReference type="Proteomes" id="UP000191980">
    <property type="component" value="Unassembled WGS sequence"/>
</dbReference>
<dbReference type="GO" id="GO:0008757">
    <property type="term" value="F:S-adenosylmethionine-dependent methyltransferase activity"/>
    <property type="evidence" value="ECO:0007669"/>
    <property type="project" value="InterPro"/>
</dbReference>
<keyword evidence="3" id="KW-1185">Reference proteome</keyword>
<accession>A0A1V8M503</accession>
<evidence type="ECO:0000259" key="1">
    <source>
        <dbReference type="Pfam" id="PF08241"/>
    </source>
</evidence>
<dbReference type="Gene3D" id="3.40.50.150">
    <property type="entry name" value="Vaccinia Virus protein VP39"/>
    <property type="match status" value="1"/>
</dbReference>
<reference evidence="2 3" key="1">
    <citation type="submission" date="2015-12" db="EMBL/GenBank/DDBJ databases">
        <authorList>
            <person name="Shamseldin A."/>
            <person name="Moawad H."/>
            <person name="Abd El-Rahim W.M."/>
            <person name="Sadowsky M.J."/>
        </authorList>
    </citation>
    <scope>NUCLEOTIDE SEQUENCE [LARGE SCALE GENOMIC DNA]</scope>
    <source>
        <strain evidence="2 3">WF1</strain>
    </source>
</reference>
<dbReference type="PANTHER" id="PTHR45036">
    <property type="entry name" value="METHYLTRANSFERASE LIKE 7B"/>
    <property type="match status" value="1"/>
</dbReference>
<dbReference type="AlphaFoldDB" id="A0A1V8M503"/>
<dbReference type="InterPro" id="IPR013216">
    <property type="entry name" value="Methyltransf_11"/>
</dbReference>
<keyword evidence="2" id="KW-0489">Methyltransferase</keyword>
<dbReference type="EMBL" id="LPUF01000001">
    <property type="protein sequence ID" value="OQK16483.1"/>
    <property type="molecule type" value="Genomic_DNA"/>
</dbReference>
<evidence type="ECO:0000313" key="2">
    <source>
        <dbReference type="EMBL" id="OQK16483.1"/>
    </source>
</evidence>
<dbReference type="PANTHER" id="PTHR45036:SF1">
    <property type="entry name" value="METHYLTRANSFERASE LIKE 7A"/>
    <property type="match status" value="1"/>
</dbReference>
<dbReference type="RefSeq" id="WP_080521111.1">
    <property type="nucleotide sequence ID" value="NZ_LPUF01000001.1"/>
</dbReference>
<dbReference type="STRING" id="1420851.AU255_00825"/>
<sequence>MPNQTEIIKKRYDRLAPYFDRIESMMEKMMMGELRESIWQKVSGEKILEVGVGTGKNFPYYPAKSITAIDFSPAMINEARKKRQHLGVVVDLAIMDVQQLDFPDNYFDSVIGTFLFCSVPGPKHGLLELKRVCKPGGEVLLLEHVLSTNKFLAAIMNLSNPIIVRLFGANINRETVKTVQVCGFSKVDVLPESSHIVKMIRAVK</sequence>
<keyword evidence="2" id="KW-0808">Transferase</keyword>
<gene>
    <name evidence="2" type="ORF">AU255_00825</name>
</gene>
<evidence type="ECO:0000313" key="3">
    <source>
        <dbReference type="Proteomes" id="UP000191980"/>
    </source>
</evidence>
<dbReference type="InterPro" id="IPR052356">
    <property type="entry name" value="Thiol_S-MT"/>
</dbReference>
<dbReference type="InterPro" id="IPR029063">
    <property type="entry name" value="SAM-dependent_MTases_sf"/>
</dbReference>
<organism evidence="2 3">
    <name type="scientific">Methyloprofundus sedimenti</name>
    <dbReference type="NCBI Taxonomy" id="1420851"/>
    <lineage>
        <taxon>Bacteria</taxon>
        <taxon>Pseudomonadati</taxon>
        <taxon>Pseudomonadota</taxon>
        <taxon>Gammaproteobacteria</taxon>
        <taxon>Methylococcales</taxon>
        <taxon>Methylococcaceae</taxon>
        <taxon>Methyloprofundus</taxon>
    </lineage>
</organism>
<feature type="domain" description="Methyltransferase type 11" evidence="1">
    <location>
        <begin position="48"/>
        <end position="140"/>
    </location>
</feature>
<dbReference type="GO" id="GO:0032259">
    <property type="term" value="P:methylation"/>
    <property type="evidence" value="ECO:0007669"/>
    <property type="project" value="UniProtKB-KW"/>
</dbReference>
<dbReference type="CDD" id="cd02440">
    <property type="entry name" value="AdoMet_MTases"/>
    <property type="match status" value="1"/>
</dbReference>
<dbReference type="OrthoDB" id="323463at2"/>
<proteinExistence type="predicted"/>
<dbReference type="Pfam" id="PF08241">
    <property type="entry name" value="Methyltransf_11"/>
    <property type="match status" value="1"/>
</dbReference>
<dbReference type="SUPFAM" id="SSF53335">
    <property type="entry name" value="S-adenosyl-L-methionine-dependent methyltransferases"/>
    <property type="match status" value="1"/>
</dbReference>
<comment type="caution">
    <text evidence="2">The sequence shown here is derived from an EMBL/GenBank/DDBJ whole genome shotgun (WGS) entry which is preliminary data.</text>
</comment>